<protein>
    <submittedName>
        <fullName evidence="1">Uncharacterized protein</fullName>
    </submittedName>
</protein>
<dbReference type="RefSeq" id="WP_345535984.1">
    <property type="nucleotide sequence ID" value="NZ_BAABGJ010000007.1"/>
</dbReference>
<proteinExistence type="predicted"/>
<dbReference type="Proteomes" id="UP001500975">
    <property type="component" value="Unassembled WGS sequence"/>
</dbReference>
<organism evidence="1 2">
    <name type="scientific">Variovorax defluvii</name>
    <dbReference type="NCBI Taxonomy" id="913761"/>
    <lineage>
        <taxon>Bacteria</taxon>
        <taxon>Pseudomonadati</taxon>
        <taxon>Pseudomonadota</taxon>
        <taxon>Betaproteobacteria</taxon>
        <taxon>Burkholderiales</taxon>
        <taxon>Comamonadaceae</taxon>
        <taxon>Variovorax</taxon>
    </lineage>
</organism>
<comment type="caution">
    <text evidence="1">The sequence shown here is derived from an EMBL/GenBank/DDBJ whole genome shotgun (WGS) entry which is preliminary data.</text>
</comment>
<evidence type="ECO:0000313" key="2">
    <source>
        <dbReference type="Proteomes" id="UP001500975"/>
    </source>
</evidence>
<accession>A0ABP8H0Y2</accession>
<evidence type="ECO:0000313" key="1">
    <source>
        <dbReference type="EMBL" id="GAA4332754.1"/>
    </source>
</evidence>
<gene>
    <name evidence="1" type="ORF">GCM10023165_07500</name>
</gene>
<sequence length="103" mass="10936">MTDETSTWLKYASLQLAADSLCLFNDLPATSDQVAEHVGPPDPDTSQSMINKARMHDSPALLDALVKGELHGIGMFYCTSVANKIPGHHLAANDEAIGSGPCI</sequence>
<keyword evidence="2" id="KW-1185">Reference proteome</keyword>
<name>A0ABP8H0Y2_9BURK</name>
<reference evidence="2" key="1">
    <citation type="journal article" date="2019" name="Int. J. Syst. Evol. Microbiol.">
        <title>The Global Catalogue of Microorganisms (GCM) 10K type strain sequencing project: providing services to taxonomists for standard genome sequencing and annotation.</title>
        <authorList>
            <consortium name="The Broad Institute Genomics Platform"/>
            <consortium name="The Broad Institute Genome Sequencing Center for Infectious Disease"/>
            <person name="Wu L."/>
            <person name="Ma J."/>
        </authorList>
    </citation>
    <scope>NUCLEOTIDE SEQUENCE [LARGE SCALE GENOMIC DNA]</scope>
    <source>
        <strain evidence="2">JCM 17804</strain>
    </source>
</reference>
<dbReference type="EMBL" id="BAABGJ010000007">
    <property type="protein sequence ID" value="GAA4332754.1"/>
    <property type="molecule type" value="Genomic_DNA"/>
</dbReference>